<dbReference type="InterPro" id="IPR039507">
    <property type="entry name" value="PIG-A/GPI3"/>
</dbReference>
<evidence type="ECO:0000256" key="1">
    <source>
        <dbReference type="ARBA" id="ARBA00004687"/>
    </source>
</evidence>
<evidence type="ECO:0000259" key="7">
    <source>
        <dbReference type="Pfam" id="PF00534"/>
    </source>
</evidence>
<dbReference type="Proteomes" id="UP001642483">
    <property type="component" value="Unassembled WGS sequence"/>
</dbReference>
<feature type="domain" description="PIGA GPI anchor biosynthesis" evidence="8">
    <location>
        <begin position="42"/>
        <end position="131"/>
    </location>
</feature>
<keyword evidence="5" id="KW-0808">Transferase</keyword>
<evidence type="ECO:0000256" key="5">
    <source>
        <dbReference type="ARBA" id="ARBA00022679"/>
    </source>
</evidence>
<dbReference type="EMBL" id="CAWYQH010000163">
    <property type="protein sequence ID" value="CAK8697583.1"/>
    <property type="molecule type" value="Genomic_DNA"/>
</dbReference>
<keyword evidence="4" id="KW-0328">Glycosyltransferase</keyword>
<protein>
    <recommendedName>
        <fullName evidence="2">phosphatidylinositol N-acetylglucosaminyltransferase</fullName>
        <ecNumber evidence="2">2.4.1.198</ecNumber>
    </recommendedName>
    <alternativeName>
        <fullName evidence="6">GlcNAc-PI synthesis protein</fullName>
    </alternativeName>
</protein>
<dbReference type="PANTHER" id="PTHR45871:SF1">
    <property type="entry name" value="PHOSPHATIDYLINOSITOL N-ACETYLGLUCOSAMINYLTRANSFERASE SUBUNIT A"/>
    <property type="match status" value="1"/>
</dbReference>
<evidence type="ECO:0000259" key="8">
    <source>
        <dbReference type="Pfam" id="PF08288"/>
    </source>
</evidence>
<evidence type="ECO:0000256" key="2">
    <source>
        <dbReference type="ARBA" id="ARBA00012420"/>
    </source>
</evidence>
<gene>
    <name evidence="9" type="ORF">CVLEPA_LOCUS31092</name>
</gene>
<dbReference type="Pfam" id="PF08288">
    <property type="entry name" value="PIGA"/>
    <property type="match status" value="1"/>
</dbReference>
<accession>A0ABP0H0S1</accession>
<proteinExistence type="predicted"/>
<evidence type="ECO:0000256" key="3">
    <source>
        <dbReference type="ARBA" id="ARBA00022502"/>
    </source>
</evidence>
<evidence type="ECO:0000256" key="6">
    <source>
        <dbReference type="ARBA" id="ARBA00032160"/>
    </source>
</evidence>
<evidence type="ECO:0000313" key="10">
    <source>
        <dbReference type="Proteomes" id="UP001642483"/>
    </source>
</evidence>
<dbReference type="PANTHER" id="PTHR45871">
    <property type="entry name" value="N-ACETYLGLUCOSAMINYL-PHOSPHATIDYLINOSITOL BIOSYNTHETIC PROTEIN"/>
    <property type="match status" value="1"/>
</dbReference>
<dbReference type="Pfam" id="PF00534">
    <property type="entry name" value="Glycos_transf_1"/>
    <property type="match status" value="1"/>
</dbReference>
<keyword evidence="10" id="KW-1185">Reference proteome</keyword>
<dbReference type="SUPFAM" id="SSF53756">
    <property type="entry name" value="UDP-Glycosyltransferase/glycogen phosphorylase"/>
    <property type="match status" value="1"/>
</dbReference>
<comment type="caution">
    <text evidence="9">The sequence shown here is derived from an EMBL/GenBank/DDBJ whole genome shotgun (WGS) entry which is preliminary data.</text>
</comment>
<comment type="pathway">
    <text evidence="1">Glycolipid biosynthesis; glycosylphosphatidylinositol-anchor biosynthesis.</text>
</comment>
<evidence type="ECO:0000313" key="9">
    <source>
        <dbReference type="EMBL" id="CAK8697583.1"/>
    </source>
</evidence>
<dbReference type="InterPro" id="IPR013234">
    <property type="entry name" value="PIGA_GPI_anchor_biosynthesis"/>
</dbReference>
<name>A0ABP0H0S1_CLALP</name>
<dbReference type="CDD" id="cd03796">
    <property type="entry name" value="GT4_PIG-A-like"/>
    <property type="match status" value="1"/>
</dbReference>
<sequence>MAHNIALVSDFFYPNVGGVENHMFQLAQCLKKRGHKVIIITHAYGKRSGVQFLSGMLKVYYLPLIVFYNQCVLPTIFGAMPVIRTILLAEKITIVHGHSSFSTLAHEGMFHAKSLGIRTVFTDHSLFGFADTSSILTNRLLEWSLADTNCVICVSHTSKENTVLRANLDPGDVFVIPNAVDPTVFIPSTSDNKNNDKIYIVVMSRLVYRKGMDLLATIIPEICNTFDDVDFIIGGDGPKRLLLDEVCEQYQLQDRITFLGSVPHHEVPGVLRRGHIFLNTSLTEAFCMAIVEAACCGLHVISTSVGGIPEVLPEDLVHLAHPNAKSLLSTVIEAVNKLKSGQLLTKEDIHKKVAHLYTWPKVAKRTERVYDAVMNKDQPTVKHRMFKLSKCGPVIGKVFILFLLINELLLKLMDWFQPRRRLHNLMKQKHTN</sequence>
<dbReference type="Gene3D" id="3.40.50.2000">
    <property type="entry name" value="Glycogen Phosphorylase B"/>
    <property type="match status" value="2"/>
</dbReference>
<dbReference type="EC" id="2.4.1.198" evidence="2"/>
<evidence type="ECO:0000256" key="4">
    <source>
        <dbReference type="ARBA" id="ARBA00022676"/>
    </source>
</evidence>
<keyword evidence="3" id="KW-0337">GPI-anchor biosynthesis</keyword>
<dbReference type="InterPro" id="IPR001296">
    <property type="entry name" value="Glyco_trans_1"/>
</dbReference>
<organism evidence="9 10">
    <name type="scientific">Clavelina lepadiformis</name>
    <name type="common">Light-bulb sea squirt</name>
    <name type="synonym">Ascidia lepadiformis</name>
    <dbReference type="NCBI Taxonomy" id="159417"/>
    <lineage>
        <taxon>Eukaryota</taxon>
        <taxon>Metazoa</taxon>
        <taxon>Chordata</taxon>
        <taxon>Tunicata</taxon>
        <taxon>Ascidiacea</taxon>
        <taxon>Aplousobranchia</taxon>
        <taxon>Clavelinidae</taxon>
        <taxon>Clavelina</taxon>
    </lineage>
</organism>
<feature type="domain" description="Glycosyl transferase family 1" evidence="7">
    <location>
        <begin position="192"/>
        <end position="336"/>
    </location>
</feature>
<reference evidence="9 10" key="1">
    <citation type="submission" date="2024-02" db="EMBL/GenBank/DDBJ databases">
        <authorList>
            <person name="Daric V."/>
            <person name="Darras S."/>
        </authorList>
    </citation>
    <scope>NUCLEOTIDE SEQUENCE [LARGE SCALE GENOMIC DNA]</scope>
</reference>